<accession>A0A1I4JH62</accession>
<dbReference type="EMBL" id="FOTC01000011">
    <property type="protein sequence ID" value="SFL65928.1"/>
    <property type="molecule type" value="Genomic_DNA"/>
</dbReference>
<dbReference type="STRING" id="553466.SAMN04487950_4520"/>
<reference evidence="2" key="1">
    <citation type="submission" date="2016-10" db="EMBL/GenBank/DDBJ databases">
        <authorList>
            <person name="Varghese N."/>
            <person name="Submissions S."/>
        </authorList>
    </citation>
    <scope>NUCLEOTIDE SEQUENCE [LARGE SCALE GENOMIC DNA]</scope>
    <source>
        <strain evidence="2">CGMCC 1.7738</strain>
    </source>
</reference>
<proteinExistence type="predicted"/>
<name>A0A1I4JH62_9EURY</name>
<dbReference type="RefSeq" id="WP_177197742.1">
    <property type="nucleotide sequence ID" value="NZ_FOTC01000011.1"/>
</dbReference>
<evidence type="ECO:0000313" key="2">
    <source>
        <dbReference type="Proteomes" id="UP000199607"/>
    </source>
</evidence>
<organism evidence="1 2">
    <name type="scientific">Halogranum rubrum</name>
    <dbReference type="NCBI Taxonomy" id="553466"/>
    <lineage>
        <taxon>Archaea</taxon>
        <taxon>Methanobacteriati</taxon>
        <taxon>Methanobacteriota</taxon>
        <taxon>Stenosarchaea group</taxon>
        <taxon>Halobacteria</taxon>
        <taxon>Halobacteriales</taxon>
        <taxon>Haloferacaceae</taxon>
    </lineage>
</organism>
<keyword evidence="2" id="KW-1185">Reference proteome</keyword>
<evidence type="ECO:0000313" key="1">
    <source>
        <dbReference type="EMBL" id="SFL65928.1"/>
    </source>
</evidence>
<dbReference type="Proteomes" id="UP000199607">
    <property type="component" value="Unassembled WGS sequence"/>
</dbReference>
<dbReference type="AlphaFoldDB" id="A0A1I4JH62"/>
<gene>
    <name evidence="1" type="ORF">SAMN04487950_4520</name>
</gene>
<sequence length="50" mass="5160">MSTHHTPIRVDHVGIAVESVPEAVSALVDSLETADIRAVNVPLGGRGGVE</sequence>
<protein>
    <submittedName>
        <fullName evidence="1">Uncharacterized protein</fullName>
    </submittedName>
</protein>